<evidence type="ECO:0000256" key="3">
    <source>
        <dbReference type="ARBA" id="ARBA00005811"/>
    </source>
</evidence>
<dbReference type="RefSeq" id="WP_025801775.1">
    <property type="nucleotide sequence ID" value="NZ_CP053842.1"/>
</dbReference>
<keyword evidence="7" id="KW-1003">Cell membrane</keyword>
<dbReference type="GO" id="GO:0015031">
    <property type="term" value="P:protein transport"/>
    <property type="evidence" value="ECO:0007669"/>
    <property type="project" value="UniProtKB-KW"/>
</dbReference>
<comment type="subcellular location">
    <subcellularLocation>
        <location evidence="2">Cell inner membrane</location>
        <topology evidence="2">Single-pass type II membrane protein</topology>
    </subcellularLocation>
    <subcellularLocation>
        <location evidence="13">Cell membrane</location>
        <topology evidence="13">Single-pass type II membrane protein</topology>
    </subcellularLocation>
</comment>
<accession>A0A7M1LJK5</accession>
<keyword evidence="12 14" id="KW-0472">Membrane</keyword>
<dbReference type="InterPro" id="IPR014171">
    <property type="entry name" value="TonB_ExbD_2"/>
</dbReference>
<comment type="function">
    <text evidence="1">Involved in the TonB-dependent energy-dependent transport of various receptor-bound substrates.</text>
</comment>
<evidence type="ECO:0000256" key="9">
    <source>
        <dbReference type="ARBA" id="ARBA00022692"/>
    </source>
</evidence>
<dbReference type="EMBL" id="CP063078">
    <property type="protein sequence ID" value="QOQ88094.1"/>
    <property type="molecule type" value="Genomic_DNA"/>
</dbReference>
<protein>
    <recommendedName>
        <fullName evidence="5">Biopolymer transport protein ExbD</fullName>
    </recommendedName>
</protein>
<comment type="similarity">
    <text evidence="3 13">Belongs to the ExbD/TolR family.</text>
</comment>
<evidence type="ECO:0000313" key="16">
    <source>
        <dbReference type="Proteomes" id="UP000594749"/>
    </source>
</evidence>
<evidence type="ECO:0000256" key="14">
    <source>
        <dbReference type="SAM" id="Phobius"/>
    </source>
</evidence>
<dbReference type="Proteomes" id="UP000594749">
    <property type="component" value="Chromosome"/>
</dbReference>
<dbReference type="PANTHER" id="PTHR30558">
    <property type="entry name" value="EXBD MEMBRANE COMPONENT OF PMF-DRIVEN MACROMOLECULE IMPORT SYSTEM"/>
    <property type="match status" value="1"/>
</dbReference>
<dbReference type="Gene3D" id="3.30.420.270">
    <property type="match status" value="1"/>
</dbReference>
<proteinExistence type="inferred from homology"/>
<evidence type="ECO:0000256" key="11">
    <source>
        <dbReference type="ARBA" id="ARBA00022989"/>
    </source>
</evidence>
<evidence type="ECO:0000256" key="13">
    <source>
        <dbReference type="RuleBase" id="RU003879"/>
    </source>
</evidence>
<evidence type="ECO:0000256" key="7">
    <source>
        <dbReference type="ARBA" id="ARBA00022475"/>
    </source>
</evidence>
<dbReference type="OrthoDB" id="9798629at2"/>
<sequence>MRNSKLKKDGLNIVPFIDIMLVLLCIVLSISTFIAQGNISVDLPKSKSAQKSKDEIKFLVVVDENNTIYLNDEIINEEVLLSKLDEIDSNTTVVLKSDKNAKFESFVKIIDALKIKKHDNVSIATEIRE</sequence>
<gene>
    <name evidence="15" type="primary">exbD</name>
    <name evidence="15" type="ORF">IMC76_04720</name>
</gene>
<reference evidence="15 16" key="1">
    <citation type="submission" date="2020-10" db="EMBL/GenBank/DDBJ databases">
        <title>Campylobacter and Helicobacter PacBio genomes.</title>
        <authorList>
            <person name="Lane C."/>
        </authorList>
    </citation>
    <scope>NUCLEOTIDE SEQUENCE [LARGE SCALE GENOMIC DNA]</scope>
    <source>
        <strain evidence="15 16">2016D-0077</strain>
    </source>
</reference>
<keyword evidence="11 14" id="KW-1133">Transmembrane helix</keyword>
<dbReference type="GO" id="GO:0005886">
    <property type="term" value="C:plasma membrane"/>
    <property type="evidence" value="ECO:0007669"/>
    <property type="project" value="UniProtKB-SubCell"/>
</dbReference>
<evidence type="ECO:0000256" key="2">
    <source>
        <dbReference type="ARBA" id="ARBA00004249"/>
    </source>
</evidence>
<evidence type="ECO:0000256" key="6">
    <source>
        <dbReference type="ARBA" id="ARBA00022448"/>
    </source>
</evidence>
<dbReference type="InterPro" id="IPR003400">
    <property type="entry name" value="ExbD"/>
</dbReference>
<dbReference type="Pfam" id="PF02472">
    <property type="entry name" value="ExbD"/>
    <property type="match status" value="1"/>
</dbReference>
<evidence type="ECO:0000256" key="4">
    <source>
        <dbReference type="ARBA" id="ARBA00011471"/>
    </source>
</evidence>
<evidence type="ECO:0000256" key="8">
    <source>
        <dbReference type="ARBA" id="ARBA00022519"/>
    </source>
</evidence>
<keyword evidence="16" id="KW-1185">Reference proteome</keyword>
<feature type="transmembrane region" description="Helical" evidence="14">
    <location>
        <begin position="12"/>
        <end position="35"/>
    </location>
</feature>
<evidence type="ECO:0000313" key="15">
    <source>
        <dbReference type="EMBL" id="QOQ88094.1"/>
    </source>
</evidence>
<dbReference type="GO" id="GO:0022857">
    <property type="term" value="F:transmembrane transporter activity"/>
    <property type="evidence" value="ECO:0007669"/>
    <property type="project" value="InterPro"/>
</dbReference>
<evidence type="ECO:0000256" key="10">
    <source>
        <dbReference type="ARBA" id="ARBA00022927"/>
    </source>
</evidence>
<keyword evidence="6 13" id="KW-0813">Transport</keyword>
<keyword evidence="10 13" id="KW-0653">Protein transport</keyword>
<name>A0A7M1LJK5_9BACT</name>
<comment type="subunit">
    <text evidence="4">The accessory proteins ExbB and ExbD seem to form a complex with TonB.</text>
</comment>
<evidence type="ECO:0000256" key="1">
    <source>
        <dbReference type="ARBA" id="ARBA00003540"/>
    </source>
</evidence>
<keyword evidence="9 13" id="KW-0812">Transmembrane</keyword>
<organism evidence="15 16">
    <name type="scientific">Campylobacter corcagiensis</name>
    <dbReference type="NCBI Taxonomy" id="1448857"/>
    <lineage>
        <taxon>Bacteria</taxon>
        <taxon>Pseudomonadati</taxon>
        <taxon>Campylobacterota</taxon>
        <taxon>Epsilonproteobacteria</taxon>
        <taxon>Campylobacterales</taxon>
        <taxon>Campylobacteraceae</taxon>
        <taxon>Campylobacter</taxon>
    </lineage>
</organism>
<evidence type="ECO:0000256" key="12">
    <source>
        <dbReference type="ARBA" id="ARBA00023136"/>
    </source>
</evidence>
<dbReference type="NCBIfam" id="TIGR02804">
    <property type="entry name" value="ExbD_2"/>
    <property type="match status" value="1"/>
</dbReference>
<keyword evidence="8" id="KW-0997">Cell inner membrane</keyword>
<dbReference type="AlphaFoldDB" id="A0A7M1LJK5"/>
<evidence type="ECO:0000256" key="5">
    <source>
        <dbReference type="ARBA" id="ARBA00022090"/>
    </source>
</evidence>
<dbReference type="PANTHER" id="PTHR30558:SF12">
    <property type="entry name" value="BIOPOLYMER TRANSPORT PROTEIN EXBD"/>
    <property type="match status" value="1"/>
</dbReference>